<evidence type="ECO:0000313" key="8">
    <source>
        <dbReference type="EMBL" id="BBP00550.1"/>
    </source>
</evidence>
<evidence type="ECO:0000256" key="5">
    <source>
        <dbReference type="PROSITE-ProRule" id="PRU10137"/>
    </source>
</evidence>
<dbReference type="InterPro" id="IPR038109">
    <property type="entry name" value="DNA_bind_recomb_sf"/>
</dbReference>
<dbReference type="PROSITE" id="PS00397">
    <property type="entry name" value="RECOMBINASES_1"/>
    <property type="match status" value="1"/>
</dbReference>
<dbReference type="SMART" id="SM00857">
    <property type="entry name" value="Resolvase"/>
    <property type="match status" value="1"/>
</dbReference>
<dbReference type="EMBL" id="AP021881">
    <property type="protein sequence ID" value="BBP00550.1"/>
    <property type="molecule type" value="Genomic_DNA"/>
</dbReference>
<dbReference type="InterPro" id="IPR036162">
    <property type="entry name" value="Resolvase-like_N_sf"/>
</dbReference>
<keyword evidence="1" id="KW-0229">DNA integration</keyword>
<keyword evidence="9" id="KW-1185">Reference proteome</keyword>
<dbReference type="KEGG" id="sniv:SFSGTM_12580"/>
<evidence type="ECO:0000313" key="9">
    <source>
        <dbReference type="Proteomes" id="UP000463939"/>
    </source>
</evidence>
<keyword evidence="3" id="KW-0233">DNA recombination</keyword>
<dbReference type="PANTHER" id="PTHR30461">
    <property type="entry name" value="DNA-INVERTASE FROM LAMBDOID PROPHAGE"/>
    <property type="match status" value="1"/>
</dbReference>
<dbReference type="GO" id="GO:0000150">
    <property type="term" value="F:DNA strand exchange activity"/>
    <property type="evidence" value="ECO:0007669"/>
    <property type="project" value="InterPro"/>
</dbReference>
<dbReference type="InterPro" id="IPR006119">
    <property type="entry name" value="Resolv_N"/>
</dbReference>
<sequence>MSVALYARVSTVRQAQADLSIPDQLNRMREWCKQNGLVVAKEYVEPGASATDDKRPVFQQMIDEATKKPHPFEAIIVHSRSRFFRDLYGSLHYGRKLSQVGTRLISITQPTPDDASGEMMVNMISMMDDYSSKENAKHTSRAMMENASRGFFNGSRAPFGYQVVDTDVPGHKGKVRKKLAIDDKEAFIVRKIYGWYLNGLNGHLLGIKKIAQELNEQGLLMRGGLWRSQKIHDVLSDPTYRGEYSYNMRDSKKCIMRPESEWIRCQVEPIVEEKVFDDVRRKREAQDPKKVALGKAVPHALTSPILLTGLLKCSQCNAGMTLATGKSGRYKYYKCCKKMSISPHVCDTPNLPMDRMDKLILERLIEKVLAPDRVTLMIKDWLKHQEKMQGSDDKTVQELTRSLKVTEDGLNNLYSAIEKGIIALDSSLQSRVNQLKDTREKIVTEMALLKRDKPSFRKISPKQVAYATQRMKEILLDTESGYGKQLLNLLVEDIRVDGKQATVRGNYAALDLAVDGMKMGTPIGVPRFVNDWCARRDSNS</sequence>
<dbReference type="SUPFAM" id="SSF53041">
    <property type="entry name" value="Resolvase-like"/>
    <property type="match status" value="1"/>
</dbReference>
<dbReference type="InterPro" id="IPR006118">
    <property type="entry name" value="Recombinase_CS"/>
</dbReference>
<dbReference type="InterPro" id="IPR025827">
    <property type="entry name" value="Zn_ribbon_recom_dom"/>
</dbReference>
<feature type="active site" description="O-(5'-phospho-DNA)-serine intermediate" evidence="4 5">
    <location>
        <position position="10"/>
    </location>
</feature>
<evidence type="ECO:0000256" key="4">
    <source>
        <dbReference type="PIRSR" id="PIRSR606118-50"/>
    </source>
</evidence>
<accession>A0A809SH71</accession>
<evidence type="ECO:0000256" key="1">
    <source>
        <dbReference type="ARBA" id="ARBA00022908"/>
    </source>
</evidence>
<reference evidence="9" key="1">
    <citation type="submission" date="2019-11" db="EMBL/GenBank/DDBJ databases">
        <title>Isolation and characterization of a novel species in the genus Sulfuriferula.</title>
        <authorList>
            <person name="Mochizuki J."/>
            <person name="Kojima H."/>
            <person name="Fukui M."/>
        </authorList>
    </citation>
    <scope>NUCLEOTIDE SEQUENCE [LARGE SCALE GENOMIC DNA]</scope>
    <source>
        <strain evidence="9">SGTM</strain>
    </source>
</reference>
<dbReference type="PROSITE" id="PS51736">
    <property type="entry name" value="RECOMBINASES_3"/>
    <property type="match status" value="1"/>
</dbReference>
<feature type="domain" description="Resolvase/invertase-type recombinase catalytic" evidence="6">
    <location>
        <begin position="2"/>
        <end position="150"/>
    </location>
</feature>
<protein>
    <submittedName>
        <fullName evidence="8">Resolvase</fullName>
    </submittedName>
</protein>
<dbReference type="RefSeq" id="WP_162084468.1">
    <property type="nucleotide sequence ID" value="NZ_AP021881.1"/>
</dbReference>
<dbReference type="Gene3D" id="3.40.50.1390">
    <property type="entry name" value="Resolvase, N-terminal catalytic domain"/>
    <property type="match status" value="1"/>
</dbReference>
<dbReference type="Gene3D" id="3.90.1750.20">
    <property type="entry name" value="Putative Large Serine Recombinase, Chain B, Domain 2"/>
    <property type="match status" value="1"/>
</dbReference>
<dbReference type="PANTHER" id="PTHR30461:SF23">
    <property type="entry name" value="DNA RECOMBINASE-RELATED"/>
    <property type="match status" value="1"/>
</dbReference>
<dbReference type="Proteomes" id="UP000463939">
    <property type="component" value="Chromosome"/>
</dbReference>
<evidence type="ECO:0000259" key="6">
    <source>
        <dbReference type="PROSITE" id="PS51736"/>
    </source>
</evidence>
<name>A0A809SH71_9PROT</name>
<dbReference type="Pfam" id="PF13408">
    <property type="entry name" value="Zn_ribbon_recom"/>
    <property type="match status" value="1"/>
</dbReference>
<proteinExistence type="predicted"/>
<organism evidence="8 9">
    <name type="scientific">Sulfuriferula nivalis</name>
    <dbReference type="NCBI Taxonomy" id="2675298"/>
    <lineage>
        <taxon>Bacteria</taxon>
        <taxon>Pseudomonadati</taxon>
        <taxon>Pseudomonadota</taxon>
        <taxon>Betaproteobacteria</taxon>
        <taxon>Nitrosomonadales</taxon>
        <taxon>Sulfuricellaceae</taxon>
        <taxon>Sulfuriferula</taxon>
    </lineage>
</organism>
<dbReference type="AlphaFoldDB" id="A0A809SH71"/>
<dbReference type="InterPro" id="IPR011109">
    <property type="entry name" value="DNA_bind_recombinase_dom"/>
</dbReference>
<feature type="domain" description="Recombinase" evidence="7">
    <location>
        <begin position="158"/>
        <end position="289"/>
    </location>
</feature>
<dbReference type="GO" id="GO:0003677">
    <property type="term" value="F:DNA binding"/>
    <property type="evidence" value="ECO:0007669"/>
    <property type="project" value="UniProtKB-KW"/>
</dbReference>
<keyword evidence="2" id="KW-0238">DNA-binding</keyword>
<evidence type="ECO:0000256" key="2">
    <source>
        <dbReference type="ARBA" id="ARBA00023125"/>
    </source>
</evidence>
<evidence type="ECO:0000259" key="7">
    <source>
        <dbReference type="PROSITE" id="PS51737"/>
    </source>
</evidence>
<evidence type="ECO:0000256" key="3">
    <source>
        <dbReference type="ARBA" id="ARBA00023172"/>
    </source>
</evidence>
<dbReference type="Pfam" id="PF00239">
    <property type="entry name" value="Resolvase"/>
    <property type="match status" value="1"/>
</dbReference>
<dbReference type="InterPro" id="IPR050639">
    <property type="entry name" value="SSR_resolvase"/>
</dbReference>
<dbReference type="CDD" id="cd00338">
    <property type="entry name" value="Ser_Recombinase"/>
    <property type="match status" value="1"/>
</dbReference>
<gene>
    <name evidence="8" type="primary">ccrB</name>
    <name evidence="8" type="ORF">SFSGTM_12580</name>
</gene>
<dbReference type="Pfam" id="PF07508">
    <property type="entry name" value="Recombinase"/>
    <property type="match status" value="1"/>
</dbReference>
<dbReference type="GO" id="GO:0015074">
    <property type="term" value="P:DNA integration"/>
    <property type="evidence" value="ECO:0007669"/>
    <property type="project" value="UniProtKB-KW"/>
</dbReference>
<dbReference type="PROSITE" id="PS51737">
    <property type="entry name" value="RECOMBINASE_DNA_BIND"/>
    <property type="match status" value="1"/>
</dbReference>